<dbReference type="RefSeq" id="XP_016509498.1">
    <property type="nucleotide sequence ID" value="XM_016654012.1"/>
</dbReference>
<evidence type="ECO:0000313" key="4">
    <source>
        <dbReference type="Proteomes" id="UP000790787"/>
    </source>
</evidence>
<feature type="compositionally biased region" description="Basic and acidic residues" evidence="2">
    <location>
        <begin position="60"/>
        <end position="72"/>
    </location>
</feature>
<feature type="region of interest" description="Disordered" evidence="2">
    <location>
        <begin position="47"/>
        <end position="72"/>
    </location>
</feature>
<keyword evidence="4" id="KW-1185">Reference proteome</keyword>
<feature type="compositionally biased region" description="Polar residues" evidence="2">
    <location>
        <begin position="15"/>
        <end position="26"/>
    </location>
</feature>
<dbReference type="Pfam" id="PF03101">
    <property type="entry name" value="FAR1"/>
    <property type="match status" value="1"/>
</dbReference>
<feature type="coiled-coil region" evidence="1">
    <location>
        <begin position="200"/>
        <end position="252"/>
    </location>
</feature>
<dbReference type="STRING" id="4097.A0A1S4D830"/>
<dbReference type="AlphaFoldDB" id="A0A1S4D830"/>
<name>A0A1S4D830_TOBAC</name>
<evidence type="ECO:0000256" key="1">
    <source>
        <dbReference type="SAM" id="Coils"/>
    </source>
</evidence>
<proteinExistence type="predicted"/>
<feature type="region of interest" description="Disordered" evidence="2">
    <location>
        <begin position="1"/>
        <end position="34"/>
    </location>
</feature>
<evidence type="ECO:0000313" key="5">
    <source>
        <dbReference type="RefSeq" id="XP_016509498.1"/>
    </source>
</evidence>
<feature type="compositionally biased region" description="Acidic residues" evidence="2">
    <location>
        <begin position="1"/>
        <end position="13"/>
    </location>
</feature>
<sequence>MDENNNATDDAEMVESSSGKELTTNGVEAEGRLNMEHYVVNENNTTADDGEMVESSSGKELTRNGVEAEGRPNLEPYVGMEFESEEAAKAYYSTYATHLGFVMRVDAFRRSMRNGELVWRRLVCNKEGFSKSRQNQNGKRKCRAIREGCKAMIIVKKEQSGKWVVAKLVKEHSHPLVVKPANTRIGSILCQTPDDKDVKIRELTAELQKERKRSAVLQEQLDMVLKDMEDHSDQLSKNINDIVKSVNELESRKIVSPNGG</sequence>
<keyword evidence="1" id="KW-0175">Coiled coil</keyword>
<evidence type="ECO:0000256" key="2">
    <source>
        <dbReference type="SAM" id="MobiDB-lite"/>
    </source>
</evidence>
<feature type="domain" description="FAR1" evidence="3">
    <location>
        <begin position="91"/>
        <end position="177"/>
    </location>
</feature>
<dbReference type="PaxDb" id="4097-A0A1S4D830"/>
<evidence type="ECO:0000259" key="3">
    <source>
        <dbReference type="Pfam" id="PF03101"/>
    </source>
</evidence>
<dbReference type="GeneID" id="107826968"/>
<accession>A0A1S4D830</accession>
<dbReference type="KEGG" id="nta:107826968"/>
<dbReference type="OMA" id="PGKWIIS"/>
<dbReference type="PANTHER" id="PTHR46328">
    <property type="entry name" value="FAR-RED IMPAIRED RESPONSIVE (FAR1) FAMILY PROTEIN-RELATED"/>
    <property type="match status" value="1"/>
</dbReference>
<reference evidence="5" key="2">
    <citation type="submission" date="2025-08" db="UniProtKB">
        <authorList>
            <consortium name="RefSeq"/>
        </authorList>
    </citation>
    <scope>IDENTIFICATION</scope>
    <source>
        <tissue evidence="5">Leaf</tissue>
    </source>
</reference>
<organism evidence="4 5">
    <name type="scientific">Nicotiana tabacum</name>
    <name type="common">Common tobacco</name>
    <dbReference type="NCBI Taxonomy" id="4097"/>
    <lineage>
        <taxon>Eukaryota</taxon>
        <taxon>Viridiplantae</taxon>
        <taxon>Streptophyta</taxon>
        <taxon>Embryophyta</taxon>
        <taxon>Tracheophyta</taxon>
        <taxon>Spermatophyta</taxon>
        <taxon>Magnoliopsida</taxon>
        <taxon>eudicotyledons</taxon>
        <taxon>Gunneridae</taxon>
        <taxon>Pentapetalae</taxon>
        <taxon>asterids</taxon>
        <taxon>lamiids</taxon>
        <taxon>Solanales</taxon>
        <taxon>Solanaceae</taxon>
        <taxon>Nicotianoideae</taxon>
        <taxon>Nicotianeae</taxon>
        <taxon>Nicotiana</taxon>
    </lineage>
</organism>
<dbReference type="OrthoDB" id="1886686at2759"/>
<protein>
    <submittedName>
        <fullName evidence="5">Protein FAR1-RELATED SEQUENCE 5</fullName>
    </submittedName>
    <submittedName>
        <fullName evidence="5">Uncharacterized protein LOC107826968</fullName>
    </submittedName>
</protein>
<gene>
    <name evidence="5" type="primary">LOC107826968</name>
</gene>
<dbReference type="InterPro" id="IPR004330">
    <property type="entry name" value="FAR1_DNA_bnd_dom"/>
</dbReference>
<dbReference type="Proteomes" id="UP000790787">
    <property type="component" value="Chromosome 22"/>
</dbReference>
<reference evidence="4" key="1">
    <citation type="journal article" date="2014" name="Nat. Commun.">
        <title>The tobacco genome sequence and its comparison with those of tomato and potato.</title>
        <authorList>
            <person name="Sierro N."/>
            <person name="Battey J.N."/>
            <person name="Ouadi S."/>
            <person name="Bakaher N."/>
            <person name="Bovet L."/>
            <person name="Willig A."/>
            <person name="Goepfert S."/>
            <person name="Peitsch M.C."/>
            <person name="Ivanov N.V."/>
        </authorList>
    </citation>
    <scope>NUCLEOTIDE SEQUENCE [LARGE SCALE GENOMIC DNA]</scope>
</reference>
<dbReference type="RefSeq" id="XP_016509498.1">
    <property type="nucleotide sequence ID" value="XM_016654012.2"/>
</dbReference>
<dbReference type="PANTHER" id="PTHR46328:SF14">
    <property type="entry name" value="FAR-RED IMPAIRED RESPONSIVE (FAR1) FAMILY PROTEIN"/>
    <property type="match status" value="1"/>
</dbReference>